<dbReference type="RefSeq" id="WP_077836213.1">
    <property type="nucleotide sequence ID" value="NZ_CP096983.1"/>
</dbReference>
<keyword evidence="2" id="KW-1185">Reference proteome</keyword>
<reference evidence="1 2" key="1">
    <citation type="submission" date="2022-04" db="EMBL/GenBank/DDBJ databases">
        <title>Genome sequence of C. roseum typestrain.</title>
        <authorList>
            <person name="Poehlein A."/>
            <person name="Schoch T."/>
            <person name="Duerre P."/>
            <person name="Daniel R."/>
        </authorList>
    </citation>
    <scope>NUCLEOTIDE SEQUENCE [LARGE SCALE GENOMIC DNA]</scope>
    <source>
        <strain evidence="1 2">DSM 7320</strain>
    </source>
</reference>
<evidence type="ECO:0000313" key="2">
    <source>
        <dbReference type="Proteomes" id="UP000190951"/>
    </source>
</evidence>
<dbReference type="EMBL" id="CP096983">
    <property type="protein sequence ID" value="URZ09484.1"/>
    <property type="molecule type" value="Genomic_DNA"/>
</dbReference>
<proteinExistence type="predicted"/>
<dbReference type="KEGG" id="crw:CROST_001550"/>
<gene>
    <name evidence="1" type="ORF">CROST_001550</name>
</gene>
<evidence type="ECO:0000313" key="1">
    <source>
        <dbReference type="EMBL" id="URZ09484.1"/>
    </source>
</evidence>
<accession>A0A1S8L8A8</accession>
<protein>
    <submittedName>
        <fullName evidence="1">Uncharacterized protein</fullName>
    </submittedName>
</protein>
<dbReference type="Proteomes" id="UP000190951">
    <property type="component" value="Chromosome"/>
</dbReference>
<dbReference type="AlphaFoldDB" id="A0A1S8L8A8"/>
<sequence>MIRTEFQPPFGEMIENIKIEEMKKFIINDFETFWQKGCGDGSIDFYVDGKKQSTLMIEPNVKYGIYLNYTDHRNQEEWLSLSDMNNLDQVAETANEIYASIGLFLAKEIAWKGIKEFLQTGERSQDIEWVKPNIIPEDGNY</sequence>
<name>A0A1S8L8A8_9CLOT</name>
<organism evidence="1 2">
    <name type="scientific">Clostridium felsineum</name>
    <dbReference type="NCBI Taxonomy" id="36839"/>
    <lineage>
        <taxon>Bacteria</taxon>
        <taxon>Bacillati</taxon>
        <taxon>Bacillota</taxon>
        <taxon>Clostridia</taxon>
        <taxon>Eubacteriales</taxon>
        <taxon>Clostridiaceae</taxon>
        <taxon>Clostridium</taxon>
    </lineage>
</organism>